<dbReference type="OMA" id="GIWGNEA"/>
<dbReference type="InterPro" id="IPR020471">
    <property type="entry name" value="AKR"/>
</dbReference>
<dbReference type="InterPro" id="IPR018170">
    <property type="entry name" value="Aldo/ket_reductase_CS"/>
</dbReference>
<dbReference type="PANTHER" id="PTHR43625:SF5">
    <property type="entry name" value="PYRIDOXAL REDUCTASE, CHLOROPLASTIC"/>
    <property type="match status" value="1"/>
</dbReference>
<feature type="domain" description="NADP-dependent oxidoreductase" evidence="2">
    <location>
        <begin position="39"/>
        <end position="222"/>
    </location>
</feature>
<dbReference type="Proteomes" id="UP000717996">
    <property type="component" value="Unassembled WGS sequence"/>
</dbReference>
<comment type="caution">
    <text evidence="3">The sequence shown here is derived from an EMBL/GenBank/DDBJ whole genome shotgun (WGS) entry which is preliminary data.</text>
</comment>
<dbReference type="EMBL" id="JAANIT010000209">
    <property type="protein sequence ID" value="KAG1550459.1"/>
    <property type="molecule type" value="Genomic_DNA"/>
</dbReference>
<dbReference type="PRINTS" id="PR00069">
    <property type="entry name" value="ALDKETRDTASE"/>
</dbReference>
<dbReference type="Pfam" id="PF00248">
    <property type="entry name" value="Aldo_ket_red"/>
    <property type="match status" value="1"/>
</dbReference>
<evidence type="ECO:0000313" key="4">
    <source>
        <dbReference type="Proteomes" id="UP000717996"/>
    </source>
</evidence>
<sequence length="230" mass="25782">MTIKLESDIIPTKDTKLKLAGIIEIPPVDWYLNCSFVRLVWKWTPKAEKDAKEAFDKAFELGISFYDTAEIYGDGESEREIKRFRESYSDEEKAKQVVATKFFPHAHRTQFPDVLLSALKDSLSRLGVFKVDLYQIHAAVHPASIEVVANALADAYEAGLVKAVGVSNYGIEDVKQMHAALQKRNLSLASNQVSYSLIRTIPEKSGLIKLCHELGVIVLAYSRKLSATYT</sequence>
<proteinExistence type="predicted"/>
<dbReference type="InterPro" id="IPR050791">
    <property type="entry name" value="Aldo-Keto_reductase"/>
</dbReference>
<dbReference type="SUPFAM" id="SSF51430">
    <property type="entry name" value="NAD(P)-linked oxidoreductase"/>
    <property type="match status" value="1"/>
</dbReference>
<accession>A0A9P6YK30</accession>
<dbReference type="Gene3D" id="3.20.20.100">
    <property type="entry name" value="NADP-dependent oxidoreductase domain"/>
    <property type="match status" value="1"/>
</dbReference>
<dbReference type="InterPro" id="IPR023210">
    <property type="entry name" value="NADP_OxRdtase_dom"/>
</dbReference>
<organism evidence="3 4">
    <name type="scientific">Rhizopus oryzae</name>
    <name type="common">Mucormycosis agent</name>
    <name type="synonym">Rhizopus arrhizus var. delemar</name>
    <dbReference type="NCBI Taxonomy" id="64495"/>
    <lineage>
        <taxon>Eukaryota</taxon>
        <taxon>Fungi</taxon>
        <taxon>Fungi incertae sedis</taxon>
        <taxon>Mucoromycota</taxon>
        <taxon>Mucoromycotina</taxon>
        <taxon>Mucoromycetes</taxon>
        <taxon>Mucorales</taxon>
        <taxon>Mucorineae</taxon>
        <taxon>Rhizopodaceae</taxon>
        <taxon>Rhizopus</taxon>
    </lineage>
</organism>
<dbReference type="GO" id="GO:0005737">
    <property type="term" value="C:cytoplasm"/>
    <property type="evidence" value="ECO:0007669"/>
    <property type="project" value="TreeGrafter"/>
</dbReference>
<dbReference type="AlphaFoldDB" id="A0A9P6YK30"/>
<dbReference type="GO" id="GO:0016491">
    <property type="term" value="F:oxidoreductase activity"/>
    <property type="evidence" value="ECO:0007669"/>
    <property type="project" value="UniProtKB-KW"/>
</dbReference>
<dbReference type="PANTHER" id="PTHR43625">
    <property type="entry name" value="AFLATOXIN B1 ALDEHYDE REDUCTASE"/>
    <property type="match status" value="1"/>
</dbReference>
<reference evidence="3" key="1">
    <citation type="journal article" date="2020" name="Microb. Genom.">
        <title>Genetic diversity of clinical and environmental Mucorales isolates obtained from an investigation of mucormycosis cases among solid organ transplant recipients.</title>
        <authorList>
            <person name="Nguyen M.H."/>
            <person name="Kaul D."/>
            <person name="Muto C."/>
            <person name="Cheng S.J."/>
            <person name="Richter R.A."/>
            <person name="Bruno V.M."/>
            <person name="Liu G."/>
            <person name="Beyhan S."/>
            <person name="Sundermann A.J."/>
            <person name="Mounaud S."/>
            <person name="Pasculle A.W."/>
            <person name="Nierman W.C."/>
            <person name="Driscoll E."/>
            <person name="Cumbie R."/>
            <person name="Clancy C.J."/>
            <person name="Dupont C.L."/>
        </authorList>
    </citation>
    <scope>NUCLEOTIDE SEQUENCE</scope>
    <source>
        <strain evidence="3">GL16</strain>
    </source>
</reference>
<gene>
    <name evidence="3" type="ORF">G6F51_002431</name>
</gene>
<evidence type="ECO:0000256" key="1">
    <source>
        <dbReference type="ARBA" id="ARBA00023002"/>
    </source>
</evidence>
<dbReference type="OrthoDB" id="37537at2759"/>
<name>A0A9P6YK30_RHIOR</name>
<evidence type="ECO:0000259" key="2">
    <source>
        <dbReference type="Pfam" id="PF00248"/>
    </source>
</evidence>
<keyword evidence="1" id="KW-0560">Oxidoreductase</keyword>
<dbReference type="PROSITE" id="PS00062">
    <property type="entry name" value="ALDOKETO_REDUCTASE_2"/>
    <property type="match status" value="1"/>
</dbReference>
<dbReference type="InterPro" id="IPR036812">
    <property type="entry name" value="NAD(P)_OxRdtase_dom_sf"/>
</dbReference>
<evidence type="ECO:0000313" key="3">
    <source>
        <dbReference type="EMBL" id="KAG1550459.1"/>
    </source>
</evidence>
<protein>
    <recommendedName>
        <fullName evidence="2">NADP-dependent oxidoreductase domain-containing protein</fullName>
    </recommendedName>
</protein>